<evidence type="ECO:0000313" key="1">
    <source>
        <dbReference type="EMBL" id="RIV27354.1"/>
    </source>
</evidence>
<proteinExistence type="predicted"/>
<keyword evidence="2" id="KW-1185">Reference proteome</keyword>
<dbReference type="AlphaFoldDB" id="A0A418MIW2"/>
<dbReference type="Proteomes" id="UP000283523">
    <property type="component" value="Unassembled WGS sequence"/>
</dbReference>
<gene>
    <name evidence="1" type="ORF">DYU11_03310</name>
</gene>
<protein>
    <submittedName>
        <fullName evidence="1">Uncharacterized protein</fullName>
    </submittedName>
</protein>
<sequence>MTAELAQVMDHTDSNKNFALAIEHNVAGKRTQANRQRSYIALRKLYRFDTAYLPFAALFYFWKLTEPQFRPKLAFLYALGHDYLLSESFSVITNTPLGASLSVTQFQSSLANHHPNQFSEVTQYSIAKNLASSYKQVGYLVGKVKAMRIPFQSTLPVVTFAFLMAYINGDRGEYLLGSIWVKALEQDADTLHHFLVQASHKGWLTYQRAGSVMSISFESLIQEITAGNGHQD</sequence>
<comment type="caution">
    <text evidence="1">The sequence shown here is derived from an EMBL/GenBank/DDBJ whole genome shotgun (WGS) entry which is preliminary data.</text>
</comment>
<name>A0A418MIW2_9BACT</name>
<organism evidence="1 2">
    <name type="scientific">Fibrisoma montanum</name>
    <dbReference type="NCBI Taxonomy" id="2305895"/>
    <lineage>
        <taxon>Bacteria</taxon>
        <taxon>Pseudomonadati</taxon>
        <taxon>Bacteroidota</taxon>
        <taxon>Cytophagia</taxon>
        <taxon>Cytophagales</taxon>
        <taxon>Spirosomataceae</taxon>
        <taxon>Fibrisoma</taxon>
    </lineage>
</organism>
<accession>A0A418MIW2</accession>
<dbReference type="EMBL" id="QXED01000001">
    <property type="protein sequence ID" value="RIV27354.1"/>
    <property type="molecule type" value="Genomic_DNA"/>
</dbReference>
<dbReference type="OrthoDB" id="69057at2"/>
<reference evidence="1 2" key="1">
    <citation type="submission" date="2018-08" db="EMBL/GenBank/DDBJ databases">
        <title>Fibrisoma montanum sp. nov., isolated from Danxia mountain soil.</title>
        <authorList>
            <person name="Huang Y."/>
        </authorList>
    </citation>
    <scope>NUCLEOTIDE SEQUENCE [LARGE SCALE GENOMIC DNA]</scope>
    <source>
        <strain evidence="1 2">HYT19</strain>
    </source>
</reference>
<evidence type="ECO:0000313" key="2">
    <source>
        <dbReference type="Proteomes" id="UP000283523"/>
    </source>
</evidence>
<dbReference type="RefSeq" id="WP_119666205.1">
    <property type="nucleotide sequence ID" value="NZ_QXED01000001.1"/>
</dbReference>